<reference evidence="2" key="1">
    <citation type="submission" date="2023-11" db="EMBL/GenBank/DDBJ databases">
        <title>Genome assemblies of two species of porcelain crab, Petrolisthes cinctipes and Petrolisthes manimaculis (Anomura: Porcellanidae).</title>
        <authorList>
            <person name="Angst P."/>
        </authorList>
    </citation>
    <scope>NUCLEOTIDE SEQUENCE</scope>
    <source>
        <strain evidence="2">PB745_02</strain>
        <tissue evidence="2">Gill</tissue>
    </source>
</reference>
<comment type="caution">
    <text evidence="2">The sequence shown here is derived from an EMBL/GenBank/DDBJ whole genome shotgun (WGS) entry which is preliminary data.</text>
</comment>
<sequence>MGGDGARMETRGYRYTPHSTPLTAPLSQYPSHSTPLTAPLSLHPSHYPSLTTPLTTPLLLPLSLPLSYYPSHYPSLTTPLTPLTVRLRGCVEGGDKGGSATPRPPHLGQGEQVNEILMIGWLWGTGPS</sequence>
<proteinExistence type="predicted"/>
<organism evidence="2 3">
    <name type="scientific">Petrolisthes manimaculis</name>
    <dbReference type="NCBI Taxonomy" id="1843537"/>
    <lineage>
        <taxon>Eukaryota</taxon>
        <taxon>Metazoa</taxon>
        <taxon>Ecdysozoa</taxon>
        <taxon>Arthropoda</taxon>
        <taxon>Crustacea</taxon>
        <taxon>Multicrustacea</taxon>
        <taxon>Malacostraca</taxon>
        <taxon>Eumalacostraca</taxon>
        <taxon>Eucarida</taxon>
        <taxon>Decapoda</taxon>
        <taxon>Pleocyemata</taxon>
        <taxon>Anomura</taxon>
        <taxon>Galatheoidea</taxon>
        <taxon>Porcellanidae</taxon>
        <taxon>Petrolisthes</taxon>
    </lineage>
</organism>
<evidence type="ECO:0000313" key="3">
    <source>
        <dbReference type="Proteomes" id="UP001292094"/>
    </source>
</evidence>
<name>A0AAE1QKD8_9EUCA</name>
<keyword evidence="3" id="KW-1185">Reference proteome</keyword>
<dbReference type="EMBL" id="JAWZYT010000073">
    <property type="protein sequence ID" value="KAK4328509.1"/>
    <property type="molecule type" value="Genomic_DNA"/>
</dbReference>
<accession>A0AAE1QKD8</accession>
<protein>
    <submittedName>
        <fullName evidence="2">Uncharacterized protein</fullName>
    </submittedName>
</protein>
<evidence type="ECO:0000313" key="2">
    <source>
        <dbReference type="EMBL" id="KAK4328509.1"/>
    </source>
</evidence>
<dbReference type="Proteomes" id="UP001292094">
    <property type="component" value="Unassembled WGS sequence"/>
</dbReference>
<feature type="region of interest" description="Disordered" evidence="1">
    <location>
        <begin position="1"/>
        <end position="24"/>
    </location>
</feature>
<gene>
    <name evidence="2" type="ORF">Pmani_001108</name>
</gene>
<dbReference type="AlphaFoldDB" id="A0AAE1QKD8"/>
<evidence type="ECO:0000256" key="1">
    <source>
        <dbReference type="SAM" id="MobiDB-lite"/>
    </source>
</evidence>
<feature type="compositionally biased region" description="Basic and acidic residues" evidence="1">
    <location>
        <begin position="1"/>
        <end position="12"/>
    </location>
</feature>